<dbReference type="GO" id="GO:0003700">
    <property type="term" value="F:DNA-binding transcription factor activity"/>
    <property type="evidence" value="ECO:0007669"/>
    <property type="project" value="TreeGrafter"/>
</dbReference>
<dbReference type="InterPro" id="IPR028082">
    <property type="entry name" value="Peripla_BP_I"/>
</dbReference>
<dbReference type="InterPro" id="IPR010982">
    <property type="entry name" value="Lambda_DNA-bd_dom_sf"/>
</dbReference>
<dbReference type="InterPro" id="IPR000843">
    <property type="entry name" value="HTH_LacI"/>
</dbReference>
<dbReference type="SUPFAM" id="SSF53822">
    <property type="entry name" value="Periplasmic binding protein-like I"/>
    <property type="match status" value="1"/>
</dbReference>
<sequence length="376" mass="40639">MTTFTVSHRHKSREALFTCTDKVGTGATTHLAGAAISKRSTIIDVAGLAGVSIKTVSRALNDAPHVNADTRRRVKEAAAALDYHPNIAAQSLIARRSYLLGLTYERPSPSYVVELQNGALARLENSRYRLVVLPFRDVANRPEELGSLLLRAGLDGVILAPPACDQHELLSMLDRQKLPYARITPHHEMDRGIVTAMDEVEAGRAIATHLLELGHRRIGIVMGDPSHAASAARMEGYRLAFADFDAEPIDDLVVSGDFTYDVGYSAAAELLSNSPRPTAILAQNDDMAVAAMAAVRDAGLSVPGDVSVAGFDNSEVSRTTWPQLTTVRQPVNEMAWDAVDRLIATLDANDSQREAPPLRGDHPYELIVRASTAPPL</sequence>
<dbReference type="PROSITE" id="PS50932">
    <property type="entry name" value="HTH_LACI_2"/>
    <property type="match status" value="1"/>
</dbReference>
<proteinExistence type="predicted"/>
<dbReference type="Gene3D" id="1.10.260.40">
    <property type="entry name" value="lambda repressor-like DNA-binding domains"/>
    <property type="match status" value="1"/>
</dbReference>
<dbReference type="Gene3D" id="3.40.50.2300">
    <property type="match status" value="2"/>
</dbReference>
<dbReference type="Proteomes" id="UP000284322">
    <property type="component" value="Unassembled WGS sequence"/>
</dbReference>
<feature type="domain" description="HTH lacI-type" evidence="4">
    <location>
        <begin position="40"/>
        <end position="94"/>
    </location>
</feature>
<keyword evidence="3" id="KW-0804">Transcription</keyword>
<organism evidence="5 6">
    <name type="scientific">Tsuneonella suprasediminis</name>
    <dbReference type="NCBI Taxonomy" id="2306996"/>
    <lineage>
        <taxon>Bacteria</taxon>
        <taxon>Pseudomonadati</taxon>
        <taxon>Pseudomonadota</taxon>
        <taxon>Alphaproteobacteria</taxon>
        <taxon>Sphingomonadales</taxon>
        <taxon>Erythrobacteraceae</taxon>
        <taxon>Tsuneonella</taxon>
    </lineage>
</organism>
<gene>
    <name evidence="5" type="ORF">D6858_09200</name>
</gene>
<dbReference type="EMBL" id="RAHJ01000018">
    <property type="protein sequence ID" value="RJX68087.1"/>
    <property type="molecule type" value="Genomic_DNA"/>
</dbReference>
<dbReference type="CDD" id="cd01392">
    <property type="entry name" value="HTH_LacI"/>
    <property type="match status" value="1"/>
</dbReference>
<dbReference type="PANTHER" id="PTHR30146">
    <property type="entry name" value="LACI-RELATED TRANSCRIPTIONAL REPRESSOR"/>
    <property type="match status" value="1"/>
</dbReference>
<dbReference type="PANTHER" id="PTHR30146:SF153">
    <property type="entry name" value="LACTOSE OPERON REPRESSOR"/>
    <property type="match status" value="1"/>
</dbReference>
<dbReference type="AlphaFoldDB" id="A0A419R289"/>
<dbReference type="OrthoDB" id="7939625at2"/>
<dbReference type="PROSITE" id="PS00356">
    <property type="entry name" value="HTH_LACI_1"/>
    <property type="match status" value="1"/>
</dbReference>
<evidence type="ECO:0000256" key="1">
    <source>
        <dbReference type="ARBA" id="ARBA00023015"/>
    </source>
</evidence>
<accession>A0A419R289</accession>
<reference evidence="5 6" key="1">
    <citation type="submission" date="2018-09" db="EMBL/GenBank/DDBJ databases">
        <title>Altererythrobacter sp.Ery1 and Ery12, the genome sequencing of novel strains in genus Alterythrobacter.</title>
        <authorList>
            <person name="Cheng H."/>
            <person name="Wu Y.-H."/>
            <person name="Fang C."/>
            <person name="Xu X.-W."/>
        </authorList>
    </citation>
    <scope>NUCLEOTIDE SEQUENCE [LARGE SCALE GENOMIC DNA]</scope>
    <source>
        <strain evidence="5 6">Ery12</strain>
    </source>
</reference>
<dbReference type="CDD" id="cd01545">
    <property type="entry name" value="PBP1_SalR"/>
    <property type="match status" value="1"/>
</dbReference>
<evidence type="ECO:0000256" key="3">
    <source>
        <dbReference type="ARBA" id="ARBA00023163"/>
    </source>
</evidence>
<keyword evidence="2 5" id="KW-0238">DNA-binding</keyword>
<protein>
    <submittedName>
        <fullName evidence="5">LacI family DNA-binding transcriptional regulator</fullName>
    </submittedName>
</protein>
<keyword evidence="6" id="KW-1185">Reference proteome</keyword>
<dbReference type="SMART" id="SM00354">
    <property type="entry name" value="HTH_LACI"/>
    <property type="match status" value="1"/>
</dbReference>
<name>A0A419R289_9SPHN</name>
<keyword evidence="1" id="KW-0805">Transcription regulation</keyword>
<dbReference type="GO" id="GO:0000976">
    <property type="term" value="F:transcription cis-regulatory region binding"/>
    <property type="evidence" value="ECO:0007669"/>
    <property type="project" value="TreeGrafter"/>
</dbReference>
<evidence type="ECO:0000313" key="6">
    <source>
        <dbReference type="Proteomes" id="UP000284322"/>
    </source>
</evidence>
<evidence type="ECO:0000256" key="2">
    <source>
        <dbReference type="ARBA" id="ARBA00023125"/>
    </source>
</evidence>
<dbReference type="SUPFAM" id="SSF47413">
    <property type="entry name" value="lambda repressor-like DNA-binding domains"/>
    <property type="match status" value="1"/>
</dbReference>
<evidence type="ECO:0000259" key="4">
    <source>
        <dbReference type="PROSITE" id="PS50932"/>
    </source>
</evidence>
<dbReference type="InterPro" id="IPR046335">
    <property type="entry name" value="LacI/GalR-like_sensor"/>
</dbReference>
<dbReference type="Pfam" id="PF13377">
    <property type="entry name" value="Peripla_BP_3"/>
    <property type="match status" value="1"/>
</dbReference>
<dbReference type="Pfam" id="PF00356">
    <property type="entry name" value="LacI"/>
    <property type="match status" value="1"/>
</dbReference>
<evidence type="ECO:0000313" key="5">
    <source>
        <dbReference type="EMBL" id="RJX68087.1"/>
    </source>
</evidence>
<comment type="caution">
    <text evidence="5">The sequence shown here is derived from an EMBL/GenBank/DDBJ whole genome shotgun (WGS) entry which is preliminary data.</text>
</comment>